<sequence length="95" mass="10923">MSNIVERIQQIVADYTKKCKEDPRHNIKSMADPHGHVRVYFSYIELSKYNRGKAAKGSTERFVNTDFVVLIPMERIESITKGNTIAHTRDWGGVQ</sequence>
<evidence type="ECO:0000313" key="1">
    <source>
        <dbReference type="EMBL" id="AIW03576.1"/>
    </source>
</evidence>
<gene>
    <name evidence="1" type="ORF">CPT_Moonbeam178</name>
</gene>
<reference evidence="1 2" key="1">
    <citation type="submission" date="2014-07" db="EMBL/GenBank/DDBJ databases">
        <title>Complete Genome of Bacillus megaterium Myophage Moonbeam.</title>
        <authorList>
            <person name="Cadungog J.N."/>
            <person name="Khatemi B.E."/>
            <person name="Hernandez A.C."/>
            <person name="Everett G.F.K."/>
        </authorList>
    </citation>
    <scope>NUCLEOTIDE SEQUENCE [LARGE SCALE GENOMIC DNA]</scope>
</reference>
<dbReference type="GeneID" id="24608153"/>
<dbReference type="Proteomes" id="UP000030207">
    <property type="component" value="Segment"/>
</dbReference>
<evidence type="ECO:0000313" key="2">
    <source>
        <dbReference type="Proteomes" id="UP000030207"/>
    </source>
</evidence>
<organism evidence="1 2">
    <name type="scientific">Bacillus phage Moonbeam</name>
    <dbReference type="NCBI Taxonomy" id="1540091"/>
    <lineage>
        <taxon>Viruses</taxon>
        <taxon>Duplodnaviria</taxon>
        <taxon>Heunggongvirae</taxon>
        <taxon>Uroviricota</taxon>
        <taxon>Caudoviricetes</taxon>
        <taxon>Herelleviridae</taxon>
        <taxon>Bastillevirinae</taxon>
        <taxon>Moonbeamvirus</taxon>
        <taxon>Moonbeamvirus moonbeam</taxon>
    </lineage>
</organism>
<dbReference type="KEGG" id="vg:24608153"/>
<dbReference type="RefSeq" id="YP_009151741.1">
    <property type="nucleotide sequence ID" value="NC_027374.1"/>
</dbReference>
<accession>A0A0A0RSR4</accession>
<name>A0A0A0RSR4_9CAUD</name>
<dbReference type="EMBL" id="KM236246">
    <property type="protein sequence ID" value="AIW03576.1"/>
    <property type="molecule type" value="Genomic_DNA"/>
</dbReference>
<protein>
    <submittedName>
        <fullName evidence="1">Uncharacterized protein</fullName>
    </submittedName>
</protein>
<keyword evidence="2" id="KW-1185">Reference proteome</keyword>
<proteinExistence type="predicted"/>